<name>A0ABQ7GDX8_DUNSA</name>
<proteinExistence type="predicted"/>
<comment type="caution">
    <text evidence="1">The sequence shown here is derived from an EMBL/GenBank/DDBJ whole genome shotgun (WGS) entry which is preliminary data.</text>
</comment>
<evidence type="ECO:0000313" key="2">
    <source>
        <dbReference type="Proteomes" id="UP000815325"/>
    </source>
</evidence>
<accession>A0ABQ7GDX8</accession>
<evidence type="ECO:0000313" key="1">
    <source>
        <dbReference type="EMBL" id="KAF5832815.1"/>
    </source>
</evidence>
<keyword evidence="2" id="KW-1185">Reference proteome</keyword>
<protein>
    <recommendedName>
        <fullName evidence="3">Encoded protein</fullName>
    </recommendedName>
</protein>
<evidence type="ECO:0008006" key="3">
    <source>
        <dbReference type="Google" id="ProtNLM"/>
    </source>
</evidence>
<sequence>MRKAVPRGACVGCGCAKRWVHAVCEWFFKRVHKEVGKLGRSVSRGMWLALRCAKKWAWGSVGDVSGLGLRRCMCQELGWGCAQDVTHLGVRRGMWDWAMAREDTCTVVSSPQFWCGELASVYTCMFLCRGPTPHFWGLRKLTLACF</sequence>
<gene>
    <name evidence="1" type="ORF">DUNSADRAFT_11187</name>
</gene>
<dbReference type="EMBL" id="MU069847">
    <property type="protein sequence ID" value="KAF5832815.1"/>
    <property type="molecule type" value="Genomic_DNA"/>
</dbReference>
<dbReference type="Proteomes" id="UP000815325">
    <property type="component" value="Unassembled WGS sequence"/>
</dbReference>
<reference evidence="1" key="1">
    <citation type="submission" date="2017-08" db="EMBL/GenBank/DDBJ databases">
        <authorList>
            <person name="Polle J.E."/>
            <person name="Barry K."/>
            <person name="Cushman J."/>
            <person name="Schmutz J."/>
            <person name="Tran D."/>
            <person name="Hathwaick L.T."/>
            <person name="Yim W.C."/>
            <person name="Jenkins J."/>
            <person name="Mckie-Krisberg Z.M."/>
            <person name="Prochnik S."/>
            <person name="Lindquist E."/>
            <person name="Dockter R.B."/>
            <person name="Adam C."/>
            <person name="Molina H."/>
            <person name="Bunkerborg J."/>
            <person name="Jin E."/>
            <person name="Buchheim M."/>
            <person name="Magnuson J."/>
        </authorList>
    </citation>
    <scope>NUCLEOTIDE SEQUENCE</scope>
    <source>
        <strain evidence="1">CCAP 19/18</strain>
    </source>
</reference>
<organism evidence="1 2">
    <name type="scientific">Dunaliella salina</name>
    <name type="common">Green alga</name>
    <name type="synonym">Protococcus salinus</name>
    <dbReference type="NCBI Taxonomy" id="3046"/>
    <lineage>
        <taxon>Eukaryota</taxon>
        <taxon>Viridiplantae</taxon>
        <taxon>Chlorophyta</taxon>
        <taxon>core chlorophytes</taxon>
        <taxon>Chlorophyceae</taxon>
        <taxon>CS clade</taxon>
        <taxon>Chlamydomonadales</taxon>
        <taxon>Dunaliellaceae</taxon>
        <taxon>Dunaliella</taxon>
    </lineage>
</organism>